<keyword evidence="2" id="KW-0012">Acyltransferase</keyword>
<dbReference type="Pfam" id="PF00583">
    <property type="entry name" value="Acetyltransf_1"/>
    <property type="match status" value="1"/>
</dbReference>
<dbReference type="PANTHER" id="PTHR43626">
    <property type="entry name" value="ACYL-COA N-ACYLTRANSFERASE"/>
    <property type="match status" value="1"/>
</dbReference>
<accession>G5JNH5</accession>
<evidence type="ECO:0000313" key="5">
    <source>
        <dbReference type="Proteomes" id="UP000004322"/>
    </source>
</evidence>
<dbReference type="InterPro" id="IPR045039">
    <property type="entry name" value="NSI-like"/>
</dbReference>
<feature type="domain" description="N-acetyltransferase" evidence="3">
    <location>
        <begin position="5"/>
        <end position="141"/>
    </location>
</feature>
<protein>
    <recommendedName>
        <fullName evidence="3">N-acetyltransferase domain-containing protein</fullName>
    </recommendedName>
</protein>
<dbReference type="SUPFAM" id="SSF55729">
    <property type="entry name" value="Acyl-CoA N-acyltransferases (Nat)"/>
    <property type="match status" value="1"/>
</dbReference>
<dbReference type="RefSeq" id="WP_004227998.1">
    <property type="nucleotide sequence ID" value="NZ_AEUV02000002.1"/>
</dbReference>
<evidence type="ECO:0000256" key="2">
    <source>
        <dbReference type="ARBA" id="ARBA00023315"/>
    </source>
</evidence>
<proteinExistence type="predicted"/>
<name>G5JNH5_STRCG</name>
<keyword evidence="5" id="KW-1185">Reference proteome</keyword>
<dbReference type="InterPro" id="IPR000182">
    <property type="entry name" value="GNAT_dom"/>
</dbReference>
<dbReference type="OrthoDB" id="9783470at2"/>
<gene>
    <name evidence="4" type="ORF">STRCR_1430</name>
</gene>
<dbReference type="InterPro" id="IPR016181">
    <property type="entry name" value="Acyl_CoA_acyltransferase"/>
</dbReference>
<organism evidence="4 5">
    <name type="scientific">Streptococcus criceti HS-6</name>
    <dbReference type="NCBI Taxonomy" id="873449"/>
    <lineage>
        <taxon>Bacteria</taxon>
        <taxon>Bacillati</taxon>
        <taxon>Bacillota</taxon>
        <taxon>Bacilli</taxon>
        <taxon>Lactobacillales</taxon>
        <taxon>Streptococcaceae</taxon>
        <taxon>Streptococcus</taxon>
    </lineage>
</organism>
<dbReference type="GO" id="GO:0005737">
    <property type="term" value="C:cytoplasm"/>
    <property type="evidence" value="ECO:0007669"/>
    <property type="project" value="TreeGrafter"/>
</dbReference>
<reference evidence="4" key="1">
    <citation type="submission" date="2011-07" db="EMBL/GenBank/DDBJ databases">
        <authorList>
            <person name="Stanhope M.J."/>
            <person name="Durkin A.S."/>
            <person name="Hostetler J."/>
            <person name="Kim M."/>
            <person name="Radune D."/>
            <person name="Singh I."/>
            <person name="Town C.D."/>
        </authorList>
    </citation>
    <scope>NUCLEOTIDE SEQUENCE [LARGE SCALE GENOMIC DNA]</scope>
    <source>
        <strain evidence="4">HS-6</strain>
    </source>
</reference>
<dbReference type="eggNOG" id="COG0456">
    <property type="taxonomic scope" value="Bacteria"/>
</dbReference>
<evidence type="ECO:0000259" key="3">
    <source>
        <dbReference type="PROSITE" id="PS51186"/>
    </source>
</evidence>
<evidence type="ECO:0000256" key="1">
    <source>
        <dbReference type="ARBA" id="ARBA00022679"/>
    </source>
</evidence>
<keyword evidence="1" id="KW-0808">Transferase</keyword>
<dbReference type="GO" id="GO:0008080">
    <property type="term" value="F:N-acetyltransferase activity"/>
    <property type="evidence" value="ECO:0007669"/>
    <property type="project" value="InterPro"/>
</dbReference>
<dbReference type="PROSITE" id="PS51186">
    <property type="entry name" value="GNAT"/>
    <property type="match status" value="1"/>
</dbReference>
<dbReference type="STRING" id="873449.STRCR_1430"/>
<dbReference type="AlphaFoldDB" id="G5JNH5"/>
<dbReference type="PANTHER" id="PTHR43626:SF4">
    <property type="entry name" value="GCN5-RELATED N-ACETYLTRANSFERASE 2, CHLOROPLASTIC"/>
    <property type="match status" value="1"/>
</dbReference>
<dbReference type="CDD" id="cd04301">
    <property type="entry name" value="NAT_SF"/>
    <property type="match status" value="1"/>
</dbReference>
<dbReference type="Gene3D" id="3.40.630.30">
    <property type="match status" value="1"/>
</dbReference>
<evidence type="ECO:0000313" key="4">
    <source>
        <dbReference type="EMBL" id="EHI74605.1"/>
    </source>
</evidence>
<comment type="caution">
    <text evidence="4">The sequence shown here is derived from an EMBL/GenBank/DDBJ whole genome shotgun (WGS) entry which is preliminary data.</text>
</comment>
<sequence length="160" mass="18104">MAFNYQIETDPQSVDYDQVTAVLQSAGLSQSSSQEHEKAFKNSDITIFIKDGQEVIGVGRALTDFVSQGAIYNVAVAPDYQGQGVGHIIITGLLERLQGINVILYTHPQTLKLYEKYGFRRNKTAFVHFEHSSPEGRQWMEDEGFFLPEGYRFESEVGRY</sequence>
<dbReference type="EMBL" id="AEUV02000002">
    <property type="protein sequence ID" value="EHI74605.1"/>
    <property type="molecule type" value="Genomic_DNA"/>
</dbReference>
<dbReference type="Proteomes" id="UP000004322">
    <property type="component" value="Unassembled WGS sequence"/>
</dbReference>